<organism evidence="1 2">
    <name type="scientific">Dryococelus australis</name>
    <dbReference type="NCBI Taxonomy" id="614101"/>
    <lineage>
        <taxon>Eukaryota</taxon>
        <taxon>Metazoa</taxon>
        <taxon>Ecdysozoa</taxon>
        <taxon>Arthropoda</taxon>
        <taxon>Hexapoda</taxon>
        <taxon>Insecta</taxon>
        <taxon>Pterygota</taxon>
        <taxon>Neoptera</taxon>
        <taxon>Polyneoptera</taxon>
        <taxon>Phasmatodea</taxon>
        <taxon>Verophasmatodea</taxon>
        <taxon>Anareolatae</taxon>
        <taxon>Phasmatidae</taxon>
        <taxon>Eurycanthinae</taxon>
        <taxon>Dryococelus</taxon>
    </lineage>
</organism>
<keyword evidence="2" id="KW-1185">Reference proteome</keyword>
<dbReference type="Proteomes" id="UP001159363">
    <property type="component" value="Chromosome 7"/>
</dbReference>
<protein>
    <submittedName>
        <fullName evidence="1">Uncharacterized protein</fullName>
    </submittedName>
</protein>
<gene>
    <name evidence="1" type="ORF">PR048_021482</name>
</gene>
<proteinExistence type="predicted"/>
<dbReference type="EMBL" id="JARBHB010000008">
    <property type="protein sequence ID" value="KAJ8877030.1"/>
    <property type="molecule type" value="Genomic_DNA"/>
</dbReference>
<reference evidence="1 2" key="1">
    <citation type="submission" date="2023-02" db="EMBL/GenBank/DDBJ databases">
        <title>LHISI_Scaffold_Assembly.</title>
        <authorList>
            <person name="Stuart O.P."/>
            <person name="Cleave R."/>
            <person name="Magrath M.J.L."/>
            <person name="Mikheyev A.S."/>
        </authorList>
    </citation>
    <scope>NUCLEOTIDE SEQUENCE [LARGE SCALE GENOMIC DNA]</scope>
    <source>
        <strain evidence="1">Daus_M_001</strain>
        <tissue evidence="1">Leg muscle</tissue>
    </source>
</reference>
<evidence type="ECO:0000313" key="1">
    <source>
        <dbReference type="EMBL" id="KAJ8877030.1"/>
    </source>
</evidence>
<comment type="caution">
    <text evidence="1">The sequence shown here is derived from an EMBL/GenBank/DDBJ whole genome shotgun (WGS) entry which is preliminary data.</text>
</comment>
<name>A0ABQ9GYD6_9NEOP</name>
<accession>A0ABQ9GYD6</accession>
<evidence type="ECO:0000313" key="2">
    <source>
        <dbReference type="Proteomes" id="UP001159363"/>
    </source>
</evidence>
<sequence length="235" mass="27444">MLVVWPESVETVTFKQWRVEQLVKEGLEGVTGICEISLGVEMHPGKYMVVIISPTWQGKWEIPENLPINGIVQHDSYVQKSGSDPTRNQTRFTYTKGTAKQEDQEPGRLKKISEFSCESKSLNVIPASSVEFVQYIRLRLEQHLLRIIQVRAQDSSLKEVQRLHTRGANFTCSGKIGLQYEVRLDHHMLRLSHSSEWKRTHSEYCYLMEIIMITGSSEWRCFRMRRESWIIYESH</sequence>